<evidence type="ECO:0000313" key="3">
    <source>
        <dbReference type="EMBL" id="KIP10608.1"/>
    </source>
</evidence>
<protein>
    <recommendedName>
        <fullName evidence="2">JmjC domain-containing protein</fullName>
    </recommendedName>
</protein>
<dbReference type="InterPro" id="IPR014710">
    <property type="entry name" value="RmlC-like_jellyroll"/>
</dbReference>
<dbReference type="EMBL" id="KN840453">
    <property type="protein sequence ID" value="KIP10608.1"/>
    <property type="molecule type" value="Genomic_DNA"/>
</dbReference>
<dbReference type="AlphaFoldDB" id="A0A0C3PT14"/>
<keyword evidence="4" id="KW-1185">Reference proteome</keyword>
<evidence type="ECO:0000256" key="1">
    <source>
        <dbReference type="SAM" id="MobiDB-lite"/>
    </source>
</evidence>
<name>A0A0C3PT14_PHLG1</name>
<feature type="region of interest" description="Disordered" evidence="1">
    <location>
        <begin position="316"/>
        <end position="346"/>
    </location>
</feature>
<dbReference type="Pfam" id="PF13621">
    <property type="entry name" value="Cupin_8"/>
    <property type="match status" value="1"/>
</dbReference>
<dbReference type="InterPro" id="IPR003347">
    <property type="entry name" value="JmjC_dom"/>
</dbReference>
<organism evidence="3 4">
    <name type="scientific">Phlebiopsis gigantea (strain 11061_1 CR5-6)</name>
    <name type="common">White-rot fungus</name>
    <name type="synonym">Peniophora gigantea</name>
    <dbReference type="NCBI Taxonomy" id="745531"/>
    <lineage>
        <taxon>Eukaryota</taxon>
        <taxon>Fungi</taxon>
        <taxon>Dikarya</taxon>
        <taxon>Basidiomycota</taxon>
        <taxon>Agaricomycotina</taxon>
        <taxon>Agaricomycetes</taxon>
        <taxon>Polyporales</taxon>
        <taxon>Phanerochaetaceae</taxon>
        <taxon>Phlebiopsis</taxon>
    </lineage>
</organism>
<dbReference type="SUPFAM" id="SSF51197">
    <property type="entry name" value="Clavaminate synthase-like"/>
    <property type="match status" value="1"/>
</dbReference>
<dbReference type="Gene3D" id="2.60.120.10">
    <property type="entry name" value="Jelly Rolls"/>
    <property type="match status" value="1"/>
</dbReference>
<dbReference type="SMART" id="SM00558">
    <property type="entry name" value="JmjC"/>
    <property type="match status" value="1"/>
</dbReference>
<dbReference type="PROSITE" id="PS51184">
    <property type="entry name" value="JMJC"/>
    <property type="match status" value="1"/>
</dbReference>
<gene>
    <name evidence="3" type="ORF">PHLGIDRAFT_33820</name>
</gene>
<dbReference type="HOGENOM" id="CLU_016785_6_0_1"/>
<dbReference type="Proteomes" id="UP000053257">
    <property type="component" value="Unassembled WGS sequence"/>
</dbReference>
<accession>A0A0C3PT14</accession>
<feature type="domain" description="JmjC" evidence="2">
    <location>
        <begin position="142"/>
        <end position="313"/>
    </location>
</feature>
<reference evidence="3 4" key="1">
    <citation type="journal article" date="2014" name="PLoS Genet.">
        <title>Analysis of the Phlebiopsis gigantea genome, transcriptome and secretome provides insight into its pioneer colonization strategies of wood.</title>
        <authorList>
            <person name="Hori C."/>
            <person name="Ishida T."/>
            <person name="Igarashi K."/>
            <person name="Samejima M."/>
            <person name="Suzuki H."/>
            <person name="Master E."/>
            <person name="Ferreira P."/>
            <person name="Ruiz-Duenas F.J."/>
            <person name="Held B."/>
            <person name="Canessa P."/>
            <person name="Larrondo L.F."/>
            <person name="Schmoll M."/>
            <person name="Druzhinina I.S."/>
            <person name="Kubicek C.P."/>
            <person name="Gaskell J.A."/>
            <person name="Kersten P."/>
            <person name="St John F."/>
            <person name="Glasner J."/>
            <person name="Sabat G."/>
            <person name="Splinter BonDurant S."/>
            <person name="Syed K."/>
            <person name="Yadav J."/>
            <person name="Mgbeahuruike A.C."/>
            <person name="Kovalchuk A."/>
            <person name="Asiegbu F.O."/>
            <person name="Lackner G."/>
            <person name="Hoffmeister D."/>
            <person name="Rencoret J."/>
            <person name="Gutierrez A."/>
            <person name="Sun H."/>
            <person name="Lindquist E."/>
            <person name="Barry K."/>
            <person name="Riley R."/>
            <person name="Grigoriev I.V."/>
            <person name="Henrissat B."/>
            <person name="Kues U."/>
            <person name="Berka R.M."/>
            <person name="Martinez A.T."/>
            <person name="Covert S.F."/>
            <person name="Blanchette R.A."/>
            <person name="Cullen D."/>
        </authorList>
    </citation>
    <scope>NUCLEOTIDE SEQUENCE [LARGE SCALE GENOMIC DNA]</scope>
    <source>
        <strain evidence="3 4">11061_1 CR5-6</strain>
    </source>
</reference>
<evidence type="ECO:0000313" key="4">
    <source>
        <dbReference type="Proteomes" id="UP000053257"/>
    </source>
</evidence>
<dbReference type="PANTHER" id="PTHR12461">
    <property type="entry name" value="HYPOXIA-INDUCIBLE FACTOR 1 ALPHA INHIBITOR-RELATED"/>
    <property type="match status" value="1"/>
</dbReference>
<evidence type="ECO:0000259" key="2">
    <source>
        <dbReference type="PROSITE" id="PS51184"/>
    </source>
</evidence>
<dbReference type="PANTHER" id="PTHR12461:SF99">
    <property type="entry name" value="BIFUNCTIONAL PEPTIDASE AND (3S)-LYSYL HYDROXYLASE JMJD7"/>
    <property type="match status" value="1"/>
</dbReference>
<proteinExistence type="predicted"/>
<dbReference type="OrthoDB" id="424465at2759"/>
<sequence length="346" mass="38568">MGDCPDETLKWISEEYHDLNGSHFDTLETLPSALQFSQFVRVSRPVLIRDCPVPKAFARWDDEYLARQCGENLISVACTPSGCADAITKGPDDRLYFAEPHVEQMTMKELLHKLSAGDGSNDAEVLYLQSQDGNLHSSNPGVLSEFQSLLTDVPDQLSFATEALGSPPDAVNLWIGDSRSVTSIHSDPYENIYSVIRGSKTFTVFPPTEAWCMEERIYPHAAYHRFGEGSPLELIPSGEDAPPVRWSSILDPTDASSLRPEAHSIHITVSAGESLYLPAGWWHYVRQTEVTIAVNYWYDMESRGTGWVWLNLLRGGASEKEPPPGNEDDELVPSTESHDDEDCYET</sequence>
<dbReference type="InterPro" id="IPR041667">
    <property type="entry name" value="Cupin_8"/>
</dbReference>
<dbReference type="STRING" id="745531.A0A0C3PT14"/>